<gene>
    <name evidence="3" type="primary">LOC108681518</name>
</gene>
<sequence>MSSRKPFAELSRRQQQRIVSRCLANHKLESQHPEIEQIENSPSQSPVTTPAALPNRSNADTSASVPRKCSVQQRGALLEEWMERIERIVQEQKKDQKTIINKMERIERQLSHLISLAEIKSLGASEALQAPATSMTELDNIAKDPNLIQKLQPYIGCNSKMTVRRVLKRCMTRDLALHFSFTGLGERRTVSKQAFGSHLLCTRILGDAAALQMNDTREVLVAHIQAALRGARDWDGGRKLRLDAAASLSGVGSSPLRATVSTAGLFSCTSPAGSSGGPGSPVFLPSSF</sequence>
<accession>A0A8B7PJ85</accession>
<dbReference type="RefSeq" id="XP_018026050.1">
    <property type="nucleotide sequence ID" value="XM_018170561.2"/>
</dbReference>
<name>A0A8B7PJ85_HYAAZ</name>
<dbReference type="OrthoDB" id="6404058at2759"/>
<proteinExistence type="predicted"/>
<evidence type="ECO:0000313" key="2">
    <source>
        <dbReference type="Proteomes" id="UP000694843"/>
    </source>
</evidence>
<evidence type="ECO:0000256" key="1">
    <source>
        <dbReference type="SAM" id="MobiDB-lite"/>
    </source>
</evidence>
<keyword evidence="2" id="KW-1185">Reference proteome</keyword>
<dbReference type="Proteomes" id="UP000694843">
    <property type="component" value="Unplaced"/>
</dbReference>
<feature type="compositionally biased region" description="Polar residues" evidence="1">
    <location>
        <begin position="38"/>
        <end position="48"/>
    </location>
</feature>
<dbReference type="KEGG" id="hazt:108681518"/>
<dbReference type="AlphaFoldDB" id="A0A8B7PJ85"/>
<organism evidence="2 3">
    <name type="scientific">Hyalella azteca</name>
    <name type="common">Amphipod</name>
    <dbReference type="NCBI Taxonomy" id="294128"/>
    <lineage>
        <taxon>Eukaryota</taxon>
        <taxon>Metazoa</taxon>
        <taxon>Ecdysozoa</taxon>
        <taxon>Arthropoda</taxon>
        <taxon>Crustacea</taxon>
        <taxon>Multicrustacea</taxon>
        <taxon>Malacostraca</taxon>
        <taxon>Eumalacostraca</taxon>
        <taxon>Peracarida</taxon>
        <taxon>Amphipoda</taxon>
        <taxon>Senticaudata</taxon>
        <taxon>Talitrida</taxon>
        <taxon>Talitroidea</taxon>
        <taxon>Hyalellidae</taxon>
        <taxon>Hyalella</taxon>
    </lineage>
</organism>
<protein>
    <submittedName>
        <fullName evidence="3">Uncharacterized protein LOC108681518</fullName>
    </submittedName>
</protein>
<feature type="compositionally biased region" description="Polar residues" evidence="1">
    <location>
        <begin position="55"/>
        <end position="64"/>
    </location>
</feature>
<feature type="region of interest" description="Disordered" evidence="1">
    <location>
        <begin position="28"/>
        <end position="67"/>
    </location>
</feature>
<evidence type="ECO:0000313" key="3">
    <source>
        <dbReference type="RefSeq" id="XP_018026050.1"/>
    </source>
</evidence>
<reference evidence="3" key="1">
    <citation type="submission" date="2025-08" db="UniProtKB">
        <authorList>
            <consortium name="RefSeq"/>
        </authorList>
    </citation>
    <scope>IDENTIFICATION</scope>
    <source>
        <tissue evidence="3">Whole organism</tissue>
    </source>
</reference>
<dbReference type="GeneID" id="108681518"/>